<protein>
    <submittedName>
        <fullName evidence="1">Uncharacterized protein</fullName>
    </submittedName>
</protein>
<organism evidence="1">
    <name type="scientific">marine metagenome</name>
    <dbReference type="NCBI Taxonomy" id="408172"/>
    <lineage>
        <taxon>unclassified sequences</taxon>
        <taxon>metagenomes</taxon>
        <taxon>ecological metagenomes</taxon>
    </lineage>
</organism>
<dbReference type="AlphaFoldDB" id="A0A383DGV2"/>
<name>A0A383DGV2_9ZZZZ</name>
<reference evidence="1" key="1">
    <citation type="submission" date="2018-05" db="EMBL/GenBank/DDBJ databases">
        <authorList>
            <person name="Lanie J.A."/>
            <person name="Ng W.-L."/>
            <person name="Kazmierczak K.M."/>
            <person name="Andrzejewski T.M."/>
            <person name="Davidsen T.M."/>
            <person name="Wayne K.J."/>
            <person name="Tettelin H."/>
            <person name="Glass J.I."/>
            <person name="Rusch D."/>
            <person name="Podicherti R."/>
            <person name="Tsui H.-C.T."/>
            <person name="Winkler M.E."/>
        </authorList>
    </citation>
    <scope>NUCLEOTIDE SEQUENCE</scope>
</reference>
<sequence>IVLAVARAFSCQNTKTEERAVNVA</sequence>
<dbReference type="EMBL" id="UINC01217169">
    <property type="protein sequence ID" value="SVE43651.1"/>
    <property type="molecule type" value="Genomic_DNA"/>
</dbReference>
<accession>A0A383DGV2</accession>
<feature type="non-terminal residue" evidence="1">
    <location>
        <position position="1"/>
    </location>
</feature>
<gene>
    <name evidence="1" type="ORF">METZ01_LOCUS496505</name>
</gene>
<evidence type="ECO:0000313" key="1">
    <source>
        <dbReference type="EMBL" id="SVE43651.1"/>
    </source>
</evidence>
<proteinExistence type="predicted"/>